<feature type="transmembrane region" description="Helical" evidence="1">
    <location>
        <begin position="44"/>
        <end position="67"/>
    </location>
</feature>
<keyword evidence="1" id="KW-0812">Transmembrane</keyword>
<proteinExistence type="predicted"/>
<evidence type="ECO:0000313" key="2">
    <source>
        <dbReference type="EMBL" id="MBH8594623.1"/>
    </source>
</evidence>
<evidence type="ECO:0000256" key="1">
    <source>
        <dbReference type="SAM" id="Phobius"/>
    </source>
</evidence>
<comment type="caution">
    <text evidence="2">The sequence shown here is derived from an EMBL/GenBank/DDBJ whole genome shotgun (WGS) entry which is preliminary data.</text>
</comment>
<organism evidence="2 3">
    <name type="scientific">Thermoactinomyces intermedius</name>
    <dbReference type="NCBI Taxonomy" id="2024"/>
    <lineage>
        <taxon>Bacteria</taxon>
        <taxon>Bacillati</taxon>
        <taxon>Bacillota</taxon>
        <taxon>Bacilli</taxon>
        <taxon>Bacillales</taxon>
        <taxon>Thermoactinomycetaceae</taxon>
        <taxon>Thermoactinomyces</taxon>
    </lineage>
</organism>
<evidence type="ECO:0000313" key="3">
    <source>
        <dbReference type="Proteomes" id="UP000633619"/>
    </source>
</evidence>
<dbReference type="RefSeq" id="WP_181731873.1">
    <property type="nucleotide sequence ID" value="NZ_JACEIR010000004.1"/>
</dbReference>
<name>A0A8I1A511_THEIN</name>
<accession>A0A8I1A511</accession>
<gene>
    <name evidence="2" type="ORF">I8U20_04690</name>
</gene>
<dbReference type="EMBL" id="JAECVW010000002">
    <property type="protein sequence ID" value="MBH8594623.1"/>
    <property type="molecule type" value="Genomic_DNA"/>
</dbReference>
<feature type="transmembrane region" description="Helical" evidence="1">
    <location>
        <begin position="7"/>
        <end position="29"/>
    </location>
</feature>
<dbReference type="Proteomes" id="UP000633619">
    <property type="component" value="Unassembled WGS sequence"/>
</dbReference>
<sequence>MIGFGKRLLALFFAALSFAVYYKFLYIIIFSDASYPLDNDDVEMLFVLSFLYSSCGFFTYGLAVSYVTDRL</sequence>
<keyword evidence="1" id="KW-1133">Transmembrane helix</keyword>
<keyword evidence="1" id="KW-0472">Membrane</keyword>
<protein>
    <submittedName>
        <fullName evidence="2">Uncharacterized protein</fullName>
    </submittedName>
</protein>
<keyword evidence="3" id="KW-1185">Reference proteome</keyword>
<dbReference type="AlphaFoldDB" id="A0A8I1A511"/>
<reference evidence="2 3" key="1">
    <citation type="submission" date="2020-12" db="EMBL/GenBank/DDBJ databases">
        <title>WGS of Thermoactinomyces spp.</title>
        <authorList>
            <person name="Cheng K."/>
        </authorList>
    </citation>
    <scope>NUCLEOTIDE SEQUENCE [LARGE SCALE GENOMIC DNA]</scope>
    <source>
        <strain evidence="3">CICC 10671\DSM 43846</strain>
    </source>
</reference>